<dbReference type="AlphaFoldDB" id="A0A7R8CY83"/>
<dbReference type="CDD" id="cd00782">
    <property type="entry name" value="MutL_Trans"/>
    <property type="match status" value="1"/>
</dbReference>
<feature type="region of interest" description="Disordered" evidence="2">
    <location>
        <begin position="661"/>
        <end position="681"/>
    </location>
</feature>
<gene>
    <name evidence="4" type="ORF">LSAA_10301</name>
</gene>
<proteinExistence type="predicted"/>
<evidence type="ECO:0000313" key="4">
    <source>
        <dbReference type="EMBL" id="CAF2939281.1"/>
    </source>
</evidence>
<dbReference type="GO" id="GO:0030983">
    <property type="term" value="F:mismatched DNA binding"/>
    <property type="evidence" value="ECO:0007669"/>
    <property type="project" value="InterPro"/>
</dbReference>
<dbReference type="Gene3D" id="3.30.230.10">
    <property type="match status" value="1"/>
</dbReference>
<dbReference type="InterPro" id="IPR014721">
    <property type="entry name" value="Ribsml_uS5_D2-typ_fold_subgr"/>
</dbReference>
<organism evidence="4 5">
    <name type="scientific">Lepeophtheirus salmonis</name>
    <name type="common">Salmon louse</name>
    <name type="synonym">Caligus salmonis</name>
    <dbReference type="NCBI Taxonomy" id="72036"/>
    <lineage>
        <taxon>Eukaryota</taxon>
        <taxon>Metazoa</taxon>
        <taxon>Ecdysozoa</taxon>
        <taxon>Arthropoda</taxon>
        <taxon>Crustacea</taxon>
        <taxon>Multicrustacea</taxon>
        <taxon>Hexanauplia</taxon>
        <taxon>Copepoda</taxon>
        <taxon>Siphonostomatoida</taxon>
        <taxon>Caligidae</taxon>
        <taxon>Lepeophtheirus</taxon>
    </lineage>
</organism>
<dbReference type="SUPFAM" id="SSF54211">
    <property type="entry name" value="Ribosomal protein S5 domain 2-like"/>
    <property type="match status" value="1"/>
</dbReference>
<dbReference type="GO" id="GO:0006298">
    <property type="term" value="P:mismatch repair"/>
    <property type="evidence" value="ECO:0007669"/>
    <property type="project" value="InterPro"/>
</dbReference>
<accession>A0A7R8CY83</accession>
<dbReference type="GO" id="GO:0005524">
    <property type="term" value="F:ATP binding"/>
    <property type="evidence" value="ECO:0007669"/>
    <property type="project" value="InterPro"/>
</dbReference>
<sequence length="910" mass="103193">MKKADLKDIETLILGFSLLHPHIRFLLSSHKSVIFQRPVVKTFQDAVIATLGVRVEMWVSKTVPDPTLCRSTNDRCFVYVNDRPVEMPKLSRLLKKYLCDAKKKSYPIALVTINVPIKDIDANVEPSKKTVFFKQEESILKLVEAKLKELYCNEKIEDSFHILEDKVVETQRVENNKDHFIVREYQKHTLENSDWNAQSKSDGILKAKHDSHITLNTKPLSSESIGNSMQKENSPQITSVDDVALRNSTLIDKQTKFFNLSFEKSIEHNISSTTPKSKSKNIIDDSIMSKDPGSHDVLFKNNSFISSTLIDSSNKNASFVNNSKEDTINSKMSTLHSWATGKTMPESPPVGMVVPLMEGKGIKRPNVFKRIQDHHPPKKSRNYGDDSLIKLIKPYHQKETIKLHRHEVRVDFDIKKLHSKDCVSKSRHINELTVIGKLSDSEIWTGLLNESIYVLHPSRFREISIYNKLLDAQALNPVEMPYPMIIDKYREDIITLASDSRLSRNGFKVSVDGRYLTHSCHSVLSEIDVDDLFHILDIIKKNPTASLAECHISLLMPYDTKQNKYNNSGMVLVLLPISVSLGQHKGHVALEKTSNEKNLMEPERYRTFPLNESDVFSERTFISLMSGSSSSSRSSRKVRLKSTGSINKTLSSKGYSTPLRSFHNSISDNDSTQSKSASHKALISSVRENDVSSLSNSTNSGIEDLSCAYDDYLIASLYHLKAEEKSNFVESFVKTEATNIFNAYQELQAQESSHKELLLKIQIEEKKISMYKEIISTPKDDLTDTIDNIHDLVLALEFLHSGLKIKGGALSNEQNNPQIILDNYLKFLNEFKSSFKYPCPESLMHTVRSLEKEISVIHKNYDELNAKAVLASDNITRLESLKLSLKRNESDDPINIISIDVPSPITDMEN</sequence>
<reference evidence="4" key="1">
    <citation type="submission" date="2021-02" db="EMBL/GenBank/DDBJ databases">
        <authorList>
            <person name="Bekaert M."/>
        </authorList>
    </citation>
    <scope>NUCLEOTIDE SEQUENCE</scope>
    <source>
        <strain evidence="4">IoA-00</strain>
    </source>
</reference>
<dbReference type="InterPro" id="IPR038973">
    <property type="entry name" value="MutL/Mlh/Pms-like"/>
</dbReference>
<dbReference type="InterPro" id="IPR013507">
    <property type="entry name" value="DNA_mismatch_S5_2-like"/>
</dbReference>
<dbReference type="GO" id="GO:0016887">
    <property type="term" value="F:ATP hydrolysis activity"/>
    <property type="evidence" value="ECO:0007669"/>
    <property type="project" value="InterPro"/>
</dbReference>
<feature type="coiled-coil region" evidence="1">
    <location>
        <begin position="847"/>
        <end position="881"/>
    </location>
</feature>
<feature type="domain" description="DNA mismatch repair protein S5" evidence="3">
    <location>
        <begin position="40"/>
        <end position="152"/>
    </location>
</feature>
<dbReference type="PANTHER" id="PTHR10073">
    <property type="entry name" value="DNA MISMATCH REPAIR PROTEIN MLH, PMS, MUTL"/>
    <property type="match status" value="1"/>
</dbReference>
<dbReference type="OrthoDB" id="10254304at2759"/>
<evidence type="ECO:0000256" key="2">
    <source>
        <dbReference type="SAM" id="MobiDB-lite"/>
    </source>
</evidence>
<keyword evidence="1" id="KW-0175">Coiled coil</keyword>
<dbReference type="Proteomes" id="UP000675881">
    <property type="component" value="Chromosome 5"/>
</dbReference>
<feature type="region of interest" description="Disordered" evidence="2">
    <location>
        <begin position="217"/>
        <end position="237"/>
    </location>
</feature>
<dbReference type="EMBL" id="HG994584">
    <property type="protein sequence ID" value="CAF2939281.1"/>
    <property type="molecule type" value="Genomic_DNA"/>
</dbReference>
<protein>
    <submittedName>
        <fullName evidence="4">PMS2</fullName>
    </submittedName>
</protein>
<evidence type="ECO:0000313" key="5">
    <source>
        <dbReference type="Proteomes" id="UP000675881"/>
    </source>
</evidence>
<evidence type="ECO:0000256" key="1">
    <source>
        <dbReference type="SAM" id="Coils"/>
    </source>
</evidence>
<dbReference type="SMART" id="SM01340">
    <property type="entry name" value="DNA_mis_repair"/>
    <property type="match status" value="1"/>
</dbReference>
<dbReference type="InterPro" id="IPR020568">
    <property type="entry name" value="Ribosomal_Su5_D2-typ_SF"/>
</dbReference>
<name>A0A7R8CY83_LEPSM</name>
<feature type="compositionally biased region" description="Polar residues" evidence="2">
    <location>
        <begin position="661"/>
        <end position="676"/>
    </location>
</feature>
<keyword evidence="5" id="KW-1185">Reference proteome</keyword>
<evidence type="ECO:0000259" key="3">
    <source>
        <dbReference type="SMART" id="SM01340"/>
    </source>
</evidence>
<dbReference type="Pfam" id="PF01119">
    <property type="entry name" value="DNA_mis_repair"/>
    <property type="match status" value="1"/>
</dbReference>
<dbReference type="GO" id="GO:0140664">
    <property type="term" value="F:ATP-dependent DNA damage sensor activity"/>
    <property type="evidence" value="ECO:0007669"/>
    <property type="project" value="InterPro"/>
</dbReference>
<dbReference type="GO" id="GO:0032389">
    <property type="term" value="C:MutLalpha complex"/>
    <property type="evidence" value="ECO:0007669"/>
    <property type="project" value="TreeGrafter"/>
</dbReference>
<dbReference type="PANTHER" id="PTHR10073:SF54">
    <property type="entry name" value="PMS1 PROTEIN HOMOLOG 1"/>
    <property type="match status" value="1"/>
</dbReference>